<evidence type="ECO:0000313" key="3">
    <source>
        <dbReference type="Proteomes" id="UP001596481"/>
    </source>
</evidence>
<comment type="caution">
    <text evidence="2">The sequence shown here is derived from an EMBL/GenBank/DDBJ whole genome shotgun (WGS) entry which is preliminary data.</text>
</comment>
<dbReference type="EMBL" id="JBHTAA010000005">
    <property type="protein sequence ID" value="MFC7205078.1"/>
    <property type="molecule type" value="Genomic_DNA"/>
</dbReference>
<name>A0ABD5ZIH3_9EURY</name>
<accession>A0ABD5ZIH3</accession>
<proteinExistence type="predicted"/>
<dbReference type="Proteomes" id="UP001596481">
    <property type="component" value="Unassembled WGS sequence"/>
</dbReference>
<sequence length="87" mass="9705">MGYITGAFKYIVKSAFKNTYPMLVFGGATLALIYLFNEIAHGRPFAGFSAYATTKYLPPLTVKGFLTVLTVGCVWAGAKWYWNVPRR</sequence>
<reference evidence="2 3" key="1">
    <citation type="journal article" date="2019" name="Int. J. Syst. Evol. Microbiol.">
        <title>The Global Catalogue of Microorganisms (GCM) 10K type strain sequencing project: providing services to taxonomists for standard genome sequencing and annotation.</title>
        <authorList>
            <consortium name="The Broad Institute Genomics Platform"/>
            <consortium name="The Broad Institute Genome Sequencing Center for Infectious Disease"/>
            <person name="Wu L."/>
            <person name="Ma J."/>
        </authorList>
    </citation>
    <scope>NUCLEOTIDE SEQUENCE [LARGE SCALE GENOMIC DNA]</scope>
    <source>
        <strain evidence="2 3">DSM 29988</strain>
    </source>
</reference>
<keyword evidence="1" id="KW-0472">Membrane</keyword>
<evidence type="ECO:0000256" key="1">
    <source>
        <dbReference type="SAM" id="Phobius"/>
    </source>
</evidence>
<keyword evidence="1" id="KW-1133">Transmembrane helix</keyword>
<keyword evidence="3" id="KW-1185">Reference proteome</keyword>
<organism evidence="2 3">
    <name type="scientific">Haloferax namakaokahaiae</name>
    <dbReference type="NCBI Taxonomy" id="1748331"/>
    <lineage>
        <taxon>Archaea</taxon>
        <taxon>Methanobacteriati</taxon>
        <taxon>Methanobacteriota</taxon>
        <taxon>Stenosarchaea group</taxon>
        <taxon>Halobacteria</taxon>
        <taxon>Halobacteriales</taxon>
        <taxon>Haloferacaceae</taxon>
        <taxon>Haloferax</taxon>
    </lineage>
</organism>
<dbReference type="RefSeq" id="WP_390225328.1">
    <property type="nucleotide sequence ID" value="NZ_JBHTAA010000005.1"/>
</dbReference>
<feature type="transmembrane region" description="Helical" evidence="1">
    <location>
        <begin position="60"/>
        <end position="82"/>
    </location>
</feature>
<feature type="transmembrane region" description="Helical" evidence="1">
    <location>
        <begin position="20"/>
        <end position="40"/>
    </location>
</feature>
<dbReference type="AlphaFoldDB" id="A0ABD5ZIH3"/>
<gene>
    <name evidence="2" type="ORF">ACFQJC_16285</name>
</gene>
<protein>
    <submittedName>
        <fullName evidence="2">Uncharacterized protein</fullName>
    </submittedName>
</protein>
<keyword evidence="1" id="KW-0812">Transmembrane</keyword>
<evidence type="ECO:0000313" key="2">
    <source>
        <dbReference type="EMBL" id="MFC7205078.1"/>
    </source>
</evidence>